<name>A0ABD6EV38_9BILA</name>
<feature type="compositionally biased region" description="Basic and acidic residues" evidence="1">
    <location>
        <begin position="26"/>
        <end position="43"/>
    </location>
</feature>
<protein>
    <submittedName>
        <fullName evidence="2">Uncharacterized protein</fullName>
    </submittedName>
</protein>
<reference evidence="2 3" key="1">
    <citation type="submission" date="2024-08" db="EMBL/GenBank/DDBJ databases">
        <title>Gnathostoma spinigerum genome.</title>
        <authorList>
            <person name="Gonzalez-Bertolin B."/>
            <person name="Monzon S."/>
            <person name="Zaballos A."/>
            <person name="Jimenez P."/>
            <person name="Dekumyoy P."/>
            <person name="Varona S."/>
            <person name="Cuesta I."/>
            <person name="Sumanam S."/>
            <person name="Adisakwattana P."/>
            <person name="Gasser R.B."/>
            <person name="Hernandez-Gonzalez A."/>
            <person name="Young N.D."/>
            <person name="Perteguer M.J."/>
        </authorList>
    </citation>
    <scope>NUCLEOTIDE SEQUENCE [LARGE SCALE GENOMIC DNA]</scope>
    <source>
        <strain evidence="2">AL3</strain>
        <tissue evidence="2">Liver</tissue>
    </source>
</reference>
<evidence type="ECO:0000313" key="2">
    <source>
        <dbReference type="EMBL" id="MFH4983813.1"/>
    </source>
</evidence>
<sequence>MSSGISRSPSKDSSHTPLEVLLSVEETNKDIRSEKSAEQVRTEPKVVLDGAKKPEYVPKVFHGHMSSIQIASPSTGQAQQVNAFVVSEAGSSGSTEQLQICESEDFAKIQAIKNEIISETTSEPIKHNHLTIF</sequence>
<accession>A0ABD6EV38</accession>
<evidence type="ECO:0000256" key="1">
    <source>
        <dbReference type="SAM" id="MobiDB-lite"/>
    </source>
</evidence>
<dbReference type="EMBL" id="JBGFUD010013898">
    <property type="protein sequence ID" value="MFH4983813.1"/>
    <property type="molecule type" value="Genomic_DNA"/>
</dbReference>
<proteinExistence type="predicted"/>
<evidence type="ECO:0000313" key="3">
    <source>
        <dbReference type="Proteomes" id="UP001608902"/>
    </source>
</evidence>
<organism evidence="2 3">
    <name type="scientific">Gnathostoma spinigerum</name>
    <dbReference type="NCBI Taxonomy" id="75299"/>
    <lineage>
        <taxon>Eukaryota</taxon>
        <taxon>Metazoa</taxon>
        <taxon>Ecdysozoa</taxon>
        <taxon>Nematoda</taxon>
        <taxon>Chromadorea</taxon>
        <taxon>Rhabditida</taxon>
        <taxon>Spirurina</taxon>
        <taxon>Gnathostomatomorpha</taxon>
        <taxon>Gnathostomatoidea</taxon>
        <taxon>Gnathostomatidae</taxon>
        <taxon>Gnathostoma</taxon>
    </lineage>
</organism>
<dbReference type="Proteomes" id="UP001608902">
    <property type="component" value="Unassembled WGS sequence"/>
</dbReference>
<keyword evidence="3" id="KW-1185">Reference proteome</keyword>
<gene>
    <name evidence="2" type="ORF">AB6A40_010522</name>
</gene>
<comment type="caution">
    <text evidence="2">The sequence shown here is derived from an EMBL/GenBank/DDBJ whole genome shotgun (WGS) entry which is preliminary data.</text>
</comment>
<dbReference type="AlphaFoldDB" id="A0ABD6EV38"/>
<feature type="region of interest" description="Disordered" evidence="1">
    <location>
        <begin position="1"/>
        <end position="43"/>
    </location>
</feature>